<dbReference type="GO" id="GO:0034709">
    <property type="term" value="C:methylosome"/>
    <property type="evidence" value="ECO:0007669"/>
    <property type="project" value="InterPro"/>
</dbReference>
<evidence type="ECO:0000256" key="5">
    <source>
        <dbReference type="ARBA" id="ARBA00022490"/>
    </source>
</evidence>
<organism evidence="9 10">
    <name type="scientific">Aromia moschata</name>
    <dbReference type="NCBI Taxonomy" id="1265417"/>
    <lineage>
        <taxon>Eukaryota</taxon>
        <taxon>Metazoa</taxon>
        <taxon>Ecdysozoa</taxon>
        <taxon>Arthropoda</taxon>
        <taxon>Hexapoda</taxon>
        <taxon>Insecta</taxon>
        <taxon>Pterygota</taxon>
        <taxon>Neoptera</taxon>
        <taxon>Endopterygota</taxon>
        <taxon>Coleoptera</taxon>
        <taxon>Polyphaga</taxon>
        <taxon>Cucujiformia</taxon>
        <taxon>Chrysomeloidea</taxon>
        <taxon>Cerambycidae</taxon>
        <taxon>Cerambycinae</taxon>
        <taxon>Callichromatini</taxon>
        <taxon>Aromia</taxon>
    </lineage>
</organism>
<dbReference type="GO" id="GO:0034715">
    <property type="term" value="C:pICln-Sm protein complex"/>
    <property type="evidence" value="ECO:0007669"/>
    <property type="project" value="InterPro"/>
</dbReference>
<comment type="subcellular location">
    <subcellularLocation>
        <location evidence="2">Cytoplasm</location>
    </subcellularLocation>
    <subcellularLocation>
        <location evidence="1">Nucleus</location>
    </subcellularLocation>
</comment>
<evidence type="ECO:0000256" key="8">
    <source>
        <dbReference type="SAM" id="MobiDB-lite"/>
    </source>
</evidence>
<dbReference type="GO" id="GO:0006884">
    <property type="term" value="P:cell volume homeostasis"/>
    <property type="evidence" value="ECO:0007669"/>
    <property type="project" value="InterPro"/>
</dbReference>
<dbReference type="GO" id="GO:0005829">
    <property type="term" value="C:cytosol"/>
    <property type="evidence" value="ECO:0007669"/>
    <property type="project" value="InterPro"/>
</dbReference>
<dbReference type="AlphaFoldDB" id="A0AAV8YL63"/>
<protein>
    <recommendedName>
        <fullName evidence="4">Methylosome subunit pICln</fullName>
    </recommendedName>
</protein>
<evidence type="ECO:0000256" key="2">
    <source>
        <dbReference type="ARBA" id="ARBA00004496"/>
    </source>
</evidence>
<keyword evidence="6" id="KW-0539">Nucleus</keyword>
<gene>
    <name evidence="9" type="ORF">NQ318_009266</name>
</gene>
<dbReference type="PRINTS" id="PR01348">
    <property type="entry name" value="ICLNCHANNEL"/>
</dbReference>
<dbReference type="Pfam" id="PF03517">
    <property type="entry name" value="Voldacs"/>
    <property type="match status" value="1"/>
</dbReference>
<feature type="compositionally biased region" description="Basic and acidic residues" evidence="8">
    <location>
        <begin position="164"/>
        <end position="177"/>
    </location>
</feature>
<evidence type="ECO:0000256" key="7">
    <source>
        <dbReference type="ARBA" id="ARBA00045890"/>
    </source>
</evidence>
<dbReference type="GO" id="GO:0006821">
    <property type="term" value="P:chloride transport"/>
    <property type="evidence" value="ECO:0007669"/>
    <property type="project" value="InterPro"/>
</dbReference>
<evidence type="ECO:0000256" key="3">
    <source>
        <dbReference type="ARBA" id="ARBA00007054"/>
    </source>
</evidence>
<comment type="function">
    <text evidence="7">Involved in both the assembly of spliceosomal snRNPs and the methylation of Sm proteins. Chaperone that regulates the assembly of spliceosomal U1, U2, U4 and U5 small nuclear ribonucleoproteins (snRNPs), the building blocks of the spliceosome, and thereby plays an important role in the splicing of cellular pre-mRNAs. Most spliceosomal snRNPs contain a common set of Sm proteins SNRPB, SNRPD1, SNRPD2, SNRPD3, SNRPE, SNRPF and SNRPG that assemble in a heptameric protein ring on the Sm site of the small nuclear RNA to form the core snRNP (Sm core). In the cytosol, the Sm proteins SNRPD1, SNRPD2, SNRPE, SNRPF and SNRPG are trapped in an inactive 6S pICln-Sm complex by the chaperone CLNS1A that controls the assembly of the core snRNP. Dissociation by the SMN complex of CLNS1A from the trapped Sm proteins and their transfer to an SMN-Sm complex triggers the assembly of core snRNPs and their transport to the nucleus.</text>
</comment>
<name>A0AAV8YL63_9CUCU</name>
<evidence type="ECO:0000256" key="1">
    <source>
        <dbReference type="ARBA" id="ARBA00004123"/>
    </source>
</evidence>
<dbReference type="Proteomes" id="UP001162162">
    <property type="component" value="Unassembled WGS sequence"/>
</dbReference>
<dbReference type="InterPro" id="IPR003521">
    <property type="entry name" value="ICln"/>
</dbReference>
<dbReference type="EMBL" id="JAPWTK010000086">
    <property type="protein sequence ID" value="KAJ8951332.1"/>
    <property type="molecule type" value="Genomic_DNA"/>
</dbReference>
<dbReference type="PANTHER" id="PTHR21399:SF0">
    <property type="entry name" value="METHYLOSOME SUBUNIT PICLN"/>
    <property type="match status" value="1"/>
</dbReference>
<feature type="region of interest" description="Disordered" evidence="8">
    <location>
        <begin position="157"/>
        <end position="177"/>
    </location>
</feature>
<dbReference type="GO" id="GO:0000387">
    <property type="term" value="P:spliceosomal snRNP assembly"/>
    <property type="evidence" value="ECO:0007669"/>
    <property type="project" value="InterPro"/>
</dbReference>
<dbReference type="GO" id="GO:0005681">
    <property type="term" value="C:spliceosomal complex"/>
    <property type="evidence" value="ECO:0007669"/>
    <property type="project" value="TreeGrafter"/>
</dbReference>
<sequence>MVVINSFQQPESNIRYEQRNVRAILDKKDLGLGTLFISESTLCWQQKDDIGFSIGYHDISLHAISKDTNVYPRECLYIIIDAHIDMPGNSSPQNTENSEDSDGESEAELSELLLVPEENAETIPAMYEAVKVCQALNPDPQDIDDEEDDNLYVDAEDDMEEGEYEVRERGGGDADIDDLSRRIENSSVDVRYISNGCNDEEEFQDAD</sequence>
<comment type="similarity">
    <text evidence="3">Belongs to the pICln (TC 1.A.47) family.</text>
</comment>
<dbReference type="InterPro" id="IPR039924">
    <property type="entry name" value="ICln/Lot5/Saf5"/>
</dbReference>
<dbReference type="GO" id="GO:0005886">
    <property type="term" value="C:plasma membrane"/>
    <property type="evidence" value="ECO:0007669"/>
    <property type="project" value="InterPro"/>
</dbReference>
<feature type="compositionally biased region" description="Acidic residues" evidence="8">
    <location>
        <begin position="97"/>
        <end position="108"/>
    </location>
</feature>
<evidence type="ECO:0000313" key="9">
    <source>
        <dbReference type="EMBL" id="KAJ8951332.1"/>
    </source>
</evidence>
<dbReference type="Gene3D" id="2.30.29.30">
    <property type="entry name" value="Pleckstrin-homology domain (PH domain)/Phosphotyrosine-binding domain (PTB)"/>
    <property type="match status" value="1"/>
</dbReference>
<keyword evidence="5" id="KW-0963">Cytoplasm</keyword>
<evidence type="ECO:0000313" key="10">
    <source>
        <dbReference type="Proteomes" id="UP001162162"/>
    </source>
</evidence>
<dbReference type="InterPro" id="IPR011993">
    <property type="entry name" value="PH-like_dom_sf"/>
</dbReference>
<comment type="caution">
    <text evidence="9">The sequence shown here is derived from an EMBL/GenBank/DDBJ whole genome shotgun (WGS) entry which is preliminary data.</text>
</comment>
<evidence type="ECO:0000256" key="4">
    <source>
        <dbReference type="ARBA" id="ARBA00015653"/>
    </source>
</evidence>
<dbReference type="GO" id="GO:0045292">
    <property type="term" value="P:mRNA cis splicing, via spliceosome"/>
    <property type="evidence" value="ECO:0007669"/>
    <property type="project" value="TreeGrafter"/>
</dbReference>
<accession>A0AAV8YL63</accession>
<feature type="region of interest" description="Disordered" evidence="8">
    <location>
        <begin position="87"/>
        <end position="108"/>
    </location>
</feature>
<evidence type="ECO:0000256" key="6">
    <source>
        <dbReference type="ARBA" id="ARBA00023242"/>
    </source>
</evidence>
<keyword evidence="10" id="KW-1185">Reference proteome</keyword>
<proteinExistence type="inferred from homology"/>
<reference evidence="9" key="1">
    <citation type="journal article" date="2023" name="Insect Mol. Biol.">
        <title>Genome sequencing provides insights into the evolution of gene families encoding plant cell wall-degrading enzymes in longhorned beetles.</title>
        <authorList>
            <person name="Shin N.R."/>
            <person name="Okamura Y."/>
            <person name="Kirsch R."/>
            <person name="Pauchet Y."/>
        </authorList>
    </citation>
    <scope>NUCLEOTIDE SEQUENCE</scope>
    <source>
        <strain evidence="9">AMC_N1</strain>
    </source>
</reference>
<dbReference type="PANTHER" id="PTHR21399">
    <property type="entry name" value="CHLORIDE CONDUCTANCE REGULATORY PROTEIN ICLN"/>
    <property type="match status" value="1"/>
</dbReference>